<dbReference type="EMBL" id="CP031417">
    <property type="protein sequence ID" value="AXK80995.1"/>
    <property type="molecule type" value="Genomic_DNA"/>
</dbReference>
<dbReference type="AlphaFoldDB" id="A0A345ZVP8"/>
<dbReference type="PANTHER" id="PTHR30055:SF226">
    <property type="entry name" value="HTH-TYPE TRANSCRIPTIONAL REGULATOR PKSA"/>
    <property type="match status" value="1"/>
</dbReference>
<keyword evidence="1 2" id="KW-0238">DNA-binding</keyword>
<dbReference type="InterPro" id="IPR009057">
    <property type="entry name" value="Homeodomain-like_sf"/>
</dbReference>
<protein>
    <submittedName>
        <fullName evidence="4">TetR/AcrR family transcriptional regulator</fullName>
    </submittedName>
</protein>
<dbReference type="Proteomes" id="UP000254889">
    <property type="component" value="Chromosome"/>
</dbReference>
<accession>A0A345ZVP8</accession>
<dbReference type="SUPFAM" id="SSF46689">
    <property type="entry name" value="Homeodomain-like"/>
    <property type="match status" value="1"/>
</dbReference>
<dbReference type="KEGG" id="ptaw:DW352_11015"/>
<dbReference type="InterPro" id="IPR001647">
    <property type="entry name" value="HTH_TetR"/>
</dbReference>
<dbReference type="GO" id="GO:0003700">
    <property type="term" value="F:DNA-binding transcription factor activity"/>
    <property type="evidence" value="ECO:0007669"/>
    <property type="project" value="TreeGrafter"/>
</dbReference>
<feature type="DNA-binding region" description="H-T-H motif" evidence="2">
    <location>
        <begin position="37"/>
        <end position="56"/>
    </location>
</feature>
<evidence type="ECO:0000313" key="5">
    <source>
        <dbReference type="Proteomes" id="UP000254889"/>
    </source>
</evidence>
<evidence type="ECO:0000256" key="2">
    <source>
        <dbReference type="PROSITE-ProRule" id="PRU00335"/>
    </source>
</evidence>
<name>A0A345ZVP8_9HYPH</name>
<proteinExistence type="predicted"/>
<dbReference type="PANTHER" id="PTHR30055">
    <property type="entry name" value="HTH-TYPE TRANSCRIPTIONAL REGULATOR RUTR"/>
    <property type="match status" value="1"/>
</dbReference>
<dbReference type="Gene3D" id="1.10.357.10">
    <property type="entry name" value="Tetracycline Repressor, domain 2"/>
    <property type="match status" value="1"/>
</dbReference>
<dbReference type="RefSeq" id="WP_115691183.1">
    <property type="nucleotide sequence ID" value="NZ_CP031417.1"/>
</dbReference>
<gene>
    <name evidence="4" type="ORF">DW352_11015</name>
</gene>
<dbReference type="Pfam" id="PF00440">
    <property type="entry name" value="TetR_N"/>
    <property type="match status" value="1"/>
</dbReference>
<feature type="domain" description="HTH tetR-type" evidence="3">
    <location>
        <begin position="14"/>
        <end position="74"/>
    </location>
</feature>
<evidence type="ECO:0000259" key="3">
    <source>
        <dbReference type="PROSITE" id="PS50977"/>
    </source>
</evidence>
<dbReference type="OrthoDB" id="9795011at2"/>
<dbReference type="GO" id="GO:0000976">
    <property type="term" value="F:transcription cis-regulatory region binding"/>
    <property type="evidence" value="ECO:0007669"/>
    <property type="project" value="TreeGrafter"/>
</dbReference>
<evidence type="ECO:0000313" key="4">
    <source>
        <dbReference type="EMBL" id="AXK80995.1"/>
    </source>
</evidence>
<dbReference type="PROSITE" id="PS50977">
    <property type="entry name" value="HTH_TETR_2"/>
    <property type="match status" value="1"/>
</dbReference>
<reference evidence="4 5" key="1">
    <citation type="submission" date="2018-07" db="EMBL/GenBank/DDBJ databases">
        <authorList>
            <person name="Quirk P.G."/>
            <person name="Krulwich T.A."/>
        </authorList>
    </citation>
    <scope>NUCLEOTIDE SEQUENCE [LARGE SCALE GENOMIC DNA]</scope>
    <source>
        <strain evidence="4 5">CC-BB4</strain>
    </source>
</reference>
<evidence type="ECO:0000256" key="1">
    <source>
        <dbReference type="ARBA" id="ARBA00023125"/>
    </source>
</evidence>
<dbReference type="InterPro" id="IPR050109">
    <property type="entry name" value="HTH-type_TetR-like_transc_reg"/>
</dbReference>
<keyword evidence="5" id="KW-1185">Reference proteome</keyword>
<dbReference type="PRINTS" id="PR00455">
    <property type="entry name" value="HTHTETR"/>
</dbReference>
<sequence>MPYRRTANVVRRMAERERSIIDAAQKLAAEGGMAAVQIAAVADRAGIAAGTVYRYFPSKNDLVAALTNSVAERELAAMRAAANAAPGPLSALAAAIATFAARALAERRLSWAVIAEPVDAEVDALRLDFRQSLAAELQDRINIAVARKLLPEQDARMTAPAVVGALMEGLLGPLAPTYDAEGPAREAVQNAALLSLRALGLFDAHAKGLVAQTILPPANVAQGK</sequence>
<organism evidence="4 5">
    <name type="scientific">Pseudolabrys taiwanensis</name>
    <dbReference type="NCBI Taxonomy" id="331696"/>
    <lineage>
        <taxon>Bacteria</taxon>
        <taxon>Pseudomonadati</taxon>
        <taxon>Pseudomonadota</taxon>
        <taxon>Alphaproteobacteria</taxon>
        <taxon>Hyphomicrobiales</taxon>
        <taxon>Xanthobacteraceae</taxon>
        <taxon>Pseudolabrys</taxon>
    </lineage>
</organism>